<evidence type="ECO:0000259" key="6">
    <source>
        <dbReference type="PROSITE" id="PS51123"/>
    </source>
</evidence>
<evidence type="ECO:0000256" key="4">
    <source>
        <dbReference type="PROSITE-ProRule" id="PRU00473"/>
    </source>
</evidence>
<dbReference type="SUPFAM" id="SSF103088">
    <property type="entry name" value="OmpA-like"/>
    <property type="match status" value="1"/>
</dbReference>
<feature type="signal peptide" evidence="5">
    <location>
        <begin position="1"/>
        <end position="21"/>
    </location>
</feature>
<dbReference type="InterPro" id="IPR011990">
    <property type="entry name" value="TPR-like_helical_dom_sf"/>
</dbReference>
<dbReference type="EMBL" id="FNGV01000018">
    <property type="protein sequence ID" value="SDM98591.1"/>
    <property type="molecule type" value="Genomic_DNA"/>
</dbReference>
<dbReference type="InterPro" id="IPR036737">
    <property type="entry name" value="OmpA-like_sf"/>
</dbReference>
<evidence type="ECO:0000313" key="8">
    <source>
        <dbReference type="Proteomes" id="UP000199440"/>
    </source>
</evidence>
<sequence length="637" mass="71912">MKVRFVYIYAILILSYCSSNAQSKKQEDSNNFDNYAHMQAISTYDELAKQGFSQEEICKNLGNANYLNARYEEAAIWYGKLFELQETTIAPDYLYRFAQSLKSIENYEESDIWMKKFEAIKGSDVRALKFSDNPEYLDDIRKMPVRYTVKNLSSVNSDRSDFAPSFYLNDLVFSTDRDMQHINKKNSKPYLNLYLASFLENGEYGNVSSFSTELNIKTNESSSVFAKDGNTVYFTRNNSNKGNFNRDKKGVSRLKIYSARSKGGVWTDITELPFNNKTYSVAHPTLNANETKLFFSSDMPGTIGSSDIYYVDINPDGTFGEPQNLGPKINTEGKETFPFIAESGILYFSSDGHLGLGGLDLFSVDLENDGIVTNMGRPLNSKDDDFSLIIDETGQNGFFASNRYGGIGGDDIYRFENTTDCLITVEGIAIDKDDASTLAETLIMAYDKNQTKLAEVKTQSDGSFLLTLPCQEEQFRLVGTLNDYVDATLYLSPSETNIGGVRLEIEQKEKVANLGSDLTKVLKLEPIYFDLNSSYVRTDSYAELDKVVDYMRKRPDIKIAVGSHTDSREGDDYNLWLSARRAKRTVEYITSKGIEKSRISGKGYGETQLINKCSNGVRCSNKAHQLNRRSEFIVIQK</sequence>
<evidence type="ECO:0000256" key="3">
    <source>
        <dbReference type="ARBA" id="ARBA00023237"/>
    </source>
</evidence>
<dbReference type="OrthoDB" id="9809364at2"/>
<dbReference type="InterPro" id="IPR011659">
    <property type="entry name" value="WD40"/>
</dbReference>
<dbReference type="RefSeq" id="WP_089895283.1">
    <property type="nucleotide sequence ID" value="NZ_FNGV01000018.1"/>
</dbReference>
<keyword evidence="2 4" id="KW-0472">Membrane</keyword>
<dbReference type="PRINTS" id="PR01021">
    <property type="entry name" value="OMPADOMAIN"/>
</dbReference>
<organism evidence="7 8">
    <name type="scientific">Kriegella aquimaris</name>
    <dbReference type="NCBI Taxonomy" id="192904"/>
    <lineage>
        <taxon>Bacteria</taxon>
        <taxon>Pseudomonadati</taxon>
        <taxon>Bacteroidota</taxon>
        <taxon>Flavobacteriia</taxon>
        <taxon>Flavobacteriales</taxon>
        <taxon>Flavobacteriaceae</taxon>
        <taxon>Kriegella</taxon>
    </lineage>
</organism>
<dbReference type="InterPro" id="IPR050330">
    <property type="entry name" value="Bact_OuterMem_StrucFunc"/>
</dbReference>
<dbReference type="InterPro" id="IPR006664">
    <property type="entry name" value="OMP_bac"/>
</dbReference>
<keyword evidence="5" id="KW-0732">Signal</keyword>
<dbReference type="PROSITE" id="PS51123">
    <property type="entry name" value="OMPA_2"/>
    <property type="match status" value="1"/>
</dbReference>
<accession>A0A1G9XPZ2</accession>
<protein>
    <submittedName>
        <fullName evidence="7">WD40-like Beta Propeller Repeat</fullName>
    </submittedName>
</protein>
<feature type="chain" id="PRO_5011541000" evidence="5">
    <location>
        <begin position="22"/>
        <end position="637"/>
    </location>
</feature>
<evidence type="ECO:0000313" key="7">
    <source>
        <dbReference type="EMBL" id="SDM98591.1"/>
    </source>
</evidence>
<evidence type="ECO:0000256" key="5">
    <source>
        <dbReference type="SAM" id="SignalP"/>
    </source>
</evidence>
<keyword evidence="3" id="KW-0998">Cell outer membrane</keyword>
<dbReference type="GO" id="GO:0009279">
    <property type="term" value="C:cell outer membrane"/>
    <property type="evidence" value="ECO:0007669"/>
    <property type="project" value="UniProtKB-SubCell"/>
</dbReference>
<evidence type="ECO:0000256" key="1">
    <source>
        <dbReference type="ARBA" id="ARBA00004442"/>
    </source>
</evidence>
<gene>
    <name evidence="7" type="ORF">SAMN04488514_11898</name>
</gene>
<dbReference type="AlphaFoldDB" id="A0A1G9XPZ2"/>
<comment type="subcellular location">
    <subcellularLocation>
        <location evidence="1">Cell outer membrane</location>
    </subcellularLocation>
</comment>
<feature type="domain" description="OmpA-like" evidence="6">
    <location>
        <begin position="516"/>
        <end position="637"/>
    </location>
</feature>
<evidence type="ECO:0000256" key="2">
    <source>
        <dbReference type="ARBA" id="ARBA00023136"/>
    </source>
</evidence>
<dbReference type="CDD" id="cd07185">
    <property type="entry name" value="OmpA_C-like"/>
    <property type="match status" value="1"/>
</dbReference>
<keyword evidence="8" id="KW-1185">Reference proteome</keyword>
<dbReference type="PANTHER" id="PTHR30329:SF21">
    <property type="entry name" value="LIPOPROTEIN YIAD-RELATED"/>
    <property type="match status" value="1"/>
</dbReference>
<dbReference type="Gene3D" id="3.30.1330.60">
    <property type="entry name" value="OmpA-like domain"/>
    <property type="match status" value="1"/>
</dbReference>
<dbReference type="SUPFAM" id="SSF48452">
    <property type="entry name" value="TPR-like"/>
    <property type="match status" value="1"/>
</dbReference>
<name>A0A1G9XPZ2_9FLAO</name>
<reference evidence="7 8" key="1">
    <citation type="submission" date="2016-10" db="EMBL/GenBank/DDBJ databases">
        <authorList>
            <person name="de Groot N.N."/>
        </authorList>
    </citation>
    <scope>NUCLEOTIDE SEQUENCE [LARGE SCALE GENOMIC DNA]</scope>
    <source>
        <strain evidence="7 8">DSM 19886</strain>
    </source>
</reference>
<dbReference type="PANTHER" id="PTHR30329">
    <property type="entry name" value="STATOR ELEMENT OF FLAGELLAR MOTOR COMPLEX"/>
    <property type="match status" value="1"/>
</dbReference>
<dbReference type="Proteomes" id="UP000199440">
    <property type="component" value="Unassembled WGS sequence"/>
</dbReference>
<dbReference type="Pfam" id="PF00691">
    <property type="entry name" value="OmpA"/>
    <property type="match status" value="1"/>
</dbReference>
<dbReference type="Pfam" id="PF07676">
    <property type="entry name" value="PD40"/>
    <property type="match status" value="1"/>
</dbReference>
<dbReference type="InterPro" id="IPR006665">
    <property type="entry name" value="OmpA-like"/>
</dbReference>
<proteinExistence type="predicted"/>
<dbReference type="STRING" id="192904.SAMN04488514_11898"/>
<dbReference type="SUPFAM" id="SSF82171">
    <property type="entry name" value="DPP6 N-terminal domain-like"/>
    <property type="match status" value="1"/>
</dbReference>